<dbReference type="AlphaFoldDB" id="A0A495A6S6"/>
<organism evidence="8 9">
    <name type="scientific">Kocuria tytonis</name>
    <dbReference type="NCBI Taxonomy" id="2054280"/>
    <lineage>
        <taxon>Bacteria</taxon>
        <taxon>Bacillati</taxon>
        <taxon>Actinomycetota</taxon>
        <taxon>Actinomycetes</taxon>
        <taxon>Micrococcales</taxon>
        <taxon>Micrococcaceae</taxon>
        <taxon>Kocuria</taxon>
    </lineage>
</organism>
<feature type="transmembrane region" description="Helical" evidence="7">
    <location>
        <begin position="74"/>
        <end position="93"/>
    </location>
</feature>
<feature type="transmembrane region" description="Helical" evidence="7">
    <location>
        <begin position="429"/>
        <end position="455"/>
    </location>
</feature>
<evidence type="ECO:0000256" key="1">
    <source>
        <dbReference type="ARBA" id="ARBA00004127"/>
    </source>
</evidence>
<name>A0A495A6S6_9MICC</name>
<feature type="transmembrane region" description="Helical" evidence="7">
    <location>
        <begin position="200"/>
        <end position="220"/>
    </location>
</feature>
<accession>A0A495A6S6</accession>
<dbReference type="Proteomes" id="UP000249516">
    <property type="component" value="Unassembled WGS sequence"/>
</dbReference>
<reference evidence="8 9" key="1">
    <citation type="submission" date="2018-10" db="EMBL/GenBank/DDBJ databases">
        <title>Kocuria tytouropygialis sp. nov., isolated from the uropygial gland of an American barn owl (Tyto furcata).</title>
        <authorList>
            <person name="Braun M.S."/>
            <person name="Wang E."/>
            <person name="Zimmermann S."/>
            <person name="Wagner H."/>
            <person name="Wink M."/>
        </authorList>
    </citation>
    <scope>NUCLEOTIDE SEQUENCE [LARGE SCALE GENOMIC DNA]</scope>
    <source>
        <strain evidence="8 9">442</strain>
    </source>
</reference>
<dbReference type="PANTHER" id="PTHR43337">
    <property type="entry name" value="XANTHINE/URACIL PERMEASE C887.17-RELATED"/>
    <property type="match status" value="1"/>
</dbReference>
<dbReference type="InterPro" id="IPR006043">
    <property type="entry name" value="NCS2"/>
</dbReference>
<proteinExistence type="inferred from homology"/>
<feature type="transmembrane region" description="Helical" evidence="7">
    <location>
        <begin position="371"/>
        <end position="391"/>
    </location>
</feature>
<dbReference type="InterPro" id="IPR045018">
    <property type="entry name" value="Azg-like"/>
</dbReference>
<evidence type="ECO:0000256" key="3">
    <source>
        <dbReference type="ARBA" id="ARBA00022448"/>
    </source>
</evidence>
<feature type="transmembrane region" description="Helical" evidence="7">
    <location>
        <begin position="160"/>
        <end position="180"/>
    </location>
</feature>
<keyword evidence="6 7" id="KW-0472">Membrane</keyword>
<comment type="subcellular location">
    <subcellularLocation>
        <location evidence="1">Endomembrane system</location>
        <topology evidence="1">Multi-pass membrane protein</topology>
    </subcellularLocation>
</comment>
<keyword evidence="3" id="KW-0813">Transport</keyword>
<sequence>MRISMSSSTPPATRSEPRGGLDRFFAITRRGSTVGREIRGGVATFIAMSYIVVLNPLVLGYGPDGAGNILGGERVAAMTALVAGVLTILMGVWAKSPFGVATGLGVNAFLAVTIATTPGLTWPEVMGLVIWAGVIMVVLVLTGFRTAVFNAVPDSLKTAIVVGIGLFIALIGFVNAGFVRRMPDAAHTTVPVQLGAGGELFGWPTLTFVVGLLLTVAFMVRNVRGGILIAVVLTTVLAHVLEAVAPAGSSVENSHGWSLVVPTTPSGLFAVPDLSLLGSAAPVDAFRQLGVIACALLIFTILLSIFFDAMGTMVGLSQQAGLVHEDGRIENVDRVLLVDALGAVAGGVGSTSSNQIFVESSTGIADGARTGLANVVTGVLFLAAMFLTPLVNVVPFEAVAPAMVVVGFLMAKNVVNIDWEDWGVSIPAFLTFAVMPFTYSIANGIGAGFVSYVFIRLVQGRARDVHPLMYVVALAFVAFFGIGVIEGWAG</sequence>
<evidence type="ECO:0000256" key="7">
    <source>
        <dbReference type="SAM" id="Phobius"/>
    </source>
</evidence>
<evidence type="ECO:0000256" key="6">
    <source>
        <dbReference type="ARBA" id="ARBA00023136"/>
    </source>
</evidence>
<dbReference type="GO" id="GO:0005886">
    <property type="term" value="C:plasma membrane"/>
    <property type="evidence" value="ECO:0007669"/>
    <property type="project" value="TreeGrafter"/>
</dbReference>
<feature type="transmembrane region" description="Helical" evidence="7">
    <location>
        <begin position="40"/>
        <end position="62"/>
    </location>
</feature>
<evidence type="ECO:0000256" key="4">
    <source>
        <dbReference type="ARBA" id="ARBA00022692"/>
    </source>
</evidence>
<protein>
    <submittedName>
        <fullName evidence="8">NCS2 family permease</fullName>
    </submittedName>
</protein>
<evidence type="ECO:0000256" key="2">
    <source>
        <dbReference type="ARBA" id="ARBA00005697"/>
    </source>
</evidence>
<dbReference type="GO" id="GO:0012505">
    <property type="term" value="C:endomembrane system"/>
    <property type="evidence" value="ECO:0007669"/>
    <property type="project" value="UniProtKB-SubCell"/>
</dbReference>
<keyword evidence="5 7" id="KW-1133">Transmembrane helix</keyword>
<gene>
    <name evidence="8" type="ORF">C1C97_007210</name>
</gene>
<feature type="transmembrane region" description="Helical" evidence="7">
    <location>
        <begin position="467"/>
        <end position="489"/>
    </location>
</feature>
<dbReference type="OrthoDB" id="9808458at2"/>
<evidence type="ECO:0000313" key="9">
    <source>
        <dbReference type="Proteomes" id="UP000249516"/>
    </source>
</evidence>
<dbReference type="Pfam" id="PF00860">
    <property type="entry name" value="Xan_ur_permease"/>
    <property type="match status" value="1"/>
</dbReference>
<keyword evidence="9" id="KW-1185">Reference proteome</keyword>
<evidence type="ECO:0000313" key="8">
    <source>
        <dbReference type="EMBL" id="RKQ35052.1"/>
    </source>
</evidence>
<dbReference type="PANTHER" id="PTHR43337:SF1">
    <property type="entry name" value="XANTHINE_URACIL PERMEASE C887.17-RELATED"/>
    <property type="match status" value="1"/>
</dbReference>
<feature type="transmembrane region" description="Helical" evidence="7">
    <location>
        <begin position="227"/>
        <end position="245"/>
    </location>
</feature>
<comment type="similarity">
    <text evidence="2">Belongs to the nucleobase:cation symporter-2 (NCS2) (TC 2.A.40) family. Azg-like subfamily.</text>
</comment>
<feature type="transmembrane region" description="Helical" evidence="7">
    <location>
        <begin position="128"/>
        <end position="148"/>
    </location>
</feature>
<comment type="caution">
    <text evidence="8">The sequence shown here is derived from an EMBL/GenBank/DDBJ whole genome shotgun (WGS) entry which is preliminary data.</text>
</comment>
<feature type="transmembrane region" description="Helical" evidence="7">
    <location>
        <begin position="289"/>
        <end position="307"/>
    </location>
</feature>
<evidence type="ECO:0000256" key="5">
    <source>
        <dbReference type="ARBA" id="ARBA00022989"/>
    </source>
</evidence>
<feature type="transmembrane region" description="Helical" evidence="7">
    <location>
        <begin position="100"/>
        <end position="122"/>
    </location>
</feature>
<dbReference type="EMBL" id="PNJG02000002">
    <property type="protein sequence ID" value="RKQ35052.1"/>
    <property type="molecule type" value="Genomic_DNA"/>
</dbReference>
<keyword evidence="4 7" id="KW-0812">Transmembrane</keyword>
<dbReference type="GO" id="GO:0005345">
    <property type="term" value="F:purine nucleobase transmembrane transporter activity"/>
    <property type="evidence" value="ECO:0007669"/>
    <property type="project" value="TreeGrafter"/>
</dbReference>